<proteinExistence type="predicted"/>
<dbReference type="PANTHER" id="PTHR32133">
    <property type="entry name" value="OS07G0120400 PROTEIN"/>
    <property type="match status" value="1"/>
</dbReference>
<evidence type="ECO:0000259" key="1">
    <source>
        <dbReference type="SMART" id="SM00256"/>
    </source>
</evidence>
<organism evidence="2">
    <name type="scientific">Triticum aestivum</name>
    <name type="common">Wheat</name>
    <dbReference type="NCBI Taxonomy" id="4565"/>
    <lineage>
        <taxon>Eukaryota</taxon>
        <taxon>Viridiplantae</taxon>
        <taxon>Streptophyta</taxon>
        <taxon>Embryophyta</taxon>
        <taxon>Tracheophyta</taxon>
        <taxon>Spermatophyta</taxon>
        <taxon>Magnoliopsida</taxon>
        <taxon>Liliopsida</taxon>
        <taxon>Poales</taxon>
        <taxon>Poaceae</taxon>
        <taxon>BOP clade</taxon>
        <taxon>Pooideae</taxon>
        <taxon>Triticodae</taxon>
        <taxon>Triticeae</taxon>
        <taxon>Triticinae</taxon>
        <taxon>Triticum</taxon>
    </lineage>
</organism>
<dbReference type="EnsemblPlants" id="TraesCSU02G026300.3">
    <property type="protein sequence ID" value="TraesCSU02G026300.3"/>
    <property type="gene ID" value="TraesCSU02G026300"/>
</dbReference>
<dbReference type="PANTHER" id="PTHR32133:SF320">
    <property type="entry name" value="F-BOX DOMAIN-CONTAINING PROTEIN"/>
    <property type="match status" value="1"/>
</dbReference>
<keyword evidence="3" id="KW-1185">Reference proteome</keyword>
<dbReference type="AlphaFoldDB" id="A0A3B6U9I5"/>
<accession>A0A3B6U9I5</accession>
<dbReference type="Proteomes" id="UP000019116">
    <property type="component" value="Chromosome Un"/>
</dbReference>
<dbReference type="Pfam" id="PF00646">
    <property type="entry name" value="F-box"/>
    <property type="match status" value="1"/>
</dbReference>
<name>A0A3B6U9I5_WHEAT</name>
<dbReference type="InterPro" id="IPR056594">
    <property type="entry name" value="AT5G49610-like_b-prop"/>
</dbReference>
<protein>
    <recommendedName>
        <fullName evidence="1">F-box domain-containing protein</fullName>
    </recommendedName>
</protein>
<gene>
    <name evidence="2" type="primary">LOC123143453</name>
</gene>
<dbReference type="SUPFAM" id="SSF81383">
    <property type="entry name" value="F-box domain"/>
    <property type="match status" value="1"/>
</dbReference>
<reference evidence="2" key="2">
    <citation type="submission" date="2018-10" db="UniProtKB">
        <authorList>
            <consortium name="EnsemblPlants"/>
        </authorList>
    </citation>
    <scope>IDENTIFICATION</scope>
</reference>
<dbReference type="Gene3D" id="1.20.1280.50">
    <property type="match status" value="1"/>
</dbReference>
<dbReference type="SMART" id="SM00256">
    <property type="entry name" value="FBOX"/>
    <property type="match status" value="1"/>
</dbReference>
<dbReference type="OrthoDB" id="605328at2759"/>
<reference evidence="2" key="1">
    <citation type="submission" date="2018-08" db="EMBL/GenBank/DDBJ databases">
        <authorList>
            <person name="Rossello M."/>
        </authorList>
    </citation>
    <scope>NUCLEOTIDE SEQUENCE [LARGE SCALE GENOMIC DNA]</scope>
    <source>
        <strain evidence="2">cv. Chinese Spring</strain>
    </source>
</reference>
<evidence type="ECO:0000313" key="2">
    <source>
        <dbReference type="EnsemblPlants" id="TraesCSU02G026300.3"/>
    </source>
</evidence>
<sequence length="388" mass="43130">MTARLRRSPAASPLDDDDLLCEILLRLPPQPSSLPRASLVCKRWRRLVSDTGFSRRFRLRHRRNPPLLGFFDRDLSFSPTLEAPNRVPPGRFSLQRDDDDDDRFVPLGCRHGLVLIYIPARLQILVWDPVTADQHYIAIPPAVAACPGKARINGAVFRAAGDVQHFQVVSVMAYGDDHQHRRALACVYSSKTGLWGDPISTPLPYRAVQADAISVPTLVFADDAVLAGDSLHWLLAGNFNGILEFDLEKQRLAVIRLPEEVNCLKLVRAEGGGLGLLGRSVTNCMTQLWKRESNCDGVAPWVLGRTIDLDRILSVKPELKGTFAGATAILGLAEDNNLLLLWTITGLVVIHLESLKFKKLFRTNTFFQYHAFEGVYTAAAAVPFFSLM</sequence>
<dbReference type="InterPro" id="IPR001810">
    <property type="entry name" value="F-box_dom"/>
</dbReference>
<dbReference type="Pfam" id="PF23635">
    <property type="entry name" value="Beta-prop_AT5G49610-like"/>
    <property type="match status" value="1"/>
</dbReference>
<feature type="domain" description="F-box" evidence="1">
    <location>
        <begin position="17"/>
        <end position="57"/>
    </location>
</feature>
<dbReference type="Gramene" id="TraesCSU02G026300.3">
    <property type="protein sequence ID" value="TraesCSU02G026300.3"/>
    <property type="gene ID" value="TraesCSU02G026300"/>
</dbReference>
<evidence type="ECO:0000313" key="3">
    <source>
        <dbReference type="Proteomes" id="UP000019116"/>
    </source>
</evidence>
<dbReference type="InterPro" id="IPR036047">
    <property type="entry name" value="F-box-like_dom_sf"/>
</dbReference>